<dbReference type="EMBL" id="JANUGQ010000021">
    <property type="protein sequence ID" value="MCS0638320.1"/>
    <property type="molecule type" value="Genomic_DNA"/>
</dbReference>
<reference evidence="2" key="1">
    <citation type="submission" date="2022-08" db="EMBL/GenBank/DDBJ databases">
        <authorList>
            <person name="Somphong A."/>
            <person name="Phongsopitanun W."/>
        </authorList>
    </citation>
    <scope>NUCLEOTIDE SEQUENCE</scope>
    <source>
        <strain evidence="2">LP05-1</strain>
    </source>
</reference>
<feature type="region of interest" description="Disordered" evidence="1">
    <location>
        <begin position="35"/>
        <end position="80"/>
    </location>
</feature>
<organism evidence="2 3">
    <name type="scientific">Streptomyces pyxinae</name>
    <dbReference type="NCBI Taxonomy" id="2970734"/>
    <lineage>
        <taxon>Bacteria</taxon>
        <taxon>Bacillati</taxon>
        <taxon>Actinomycetota</taxon>
        <taxon>Actinomycetes</taxon>
        <taxon>Kitasatosporales</taxon>
        <taxon>Streptomycetaceae</taxon>
        <taxon>Streptomyces</taxon>
    </lineage>
</organism>
<accession>A0ABT2CLM4</accession>
<dbReference type="RefSeq" id="WP_258789592.1">
    <property type="nucleotide sequence ID" value="NZ_JANUGQ010000021.1"/>
</dbReference>
<name>A0ABT2CLM4_9ACTN</name>
<proteinExistence type="predicted"/>
<evidence type="ECO:0000313" key="2">
    <source>
        <dbReference type="EMBL" id="MCS0638320.1"/>
    </source>
</evidence>
<evidence type="ECO:0000256" key="1">
    <source>
        <dbReference type="SAM" id="MobiDB-lite"/>
    </source>
</evidence>
<sequence length="289" mass="30049">MSGIEPAGGTPRVDCLADAAGAIVFTVPATDVAAADAAAGTDPADTDRAGSAPAPVLELRRRGRSAPGAPADGDERDGTVRLPLSAAGADGRARAELPLSVPLAEGHWDVYLGGRGVAAGFRDLRALLDRVPPAGADGVAARVPCPAADGRLAVRVWHRFPHAEAGDLAFGPAGCTVEGALYGAPLGPGAVAEARAGDRVYRTAAEGRDGTFRFTLDYRELAAPPVTEERMYALWLRPAADAEPVRISRVLDDVWDRRGSFAYPARRGEGYRAVPCYTNGNDLCVRVTG</sequence>
<dbReference type="Proteomes" id="UP001431313">
    <property type="component" value="Unassembled WGS sequence"/>
</dbReference>
<comment type="caution">
    <text evidence="2">The sequence shown here is derived from an EMBL/GenBank/DDBJ whole genome shotgun (WGS) entry which is preliminary data.</text>
</comment>
<gene>
    <name evidence="2" type="ORF">NX801_22225</name>
</gene>
<protein>
    <recommendedName>
        <fullName evidence="4">Transferase</fullName>
    </recommendedName>
</protein>
<evidence type="ECO:0000313" key="3">
    <source>
        <dbReference type="Proteomes" id="UP001431313"/>
    </source>
</evidence>
<keyword evidence="3" id="KW-1185">Reference proteome</keyword>
<evidence type="ECO:0008006" key="4">
    <source>
        <dbReference type="Google" id="ProtNLM"/>
    </source>
</evidence>